<name>A0A1I4YV17_9PSEU</name>
<sequence>MLVLGARRAYAEALGVSGVIRRCGRAILRVEVLVVAAHGPVVLVGRSLGSNAVPGELADHLVELARA</sequence>
<evidence type="ECO:0000313" key="1">
    <source>
        <dbReference type="EMBL" id="RKT82818.1"/>
    </source>
</evidence>
<dbReference type="STRING" id="455193.SAMN05421805_104292"/>
<evidence type="ECO:0000313" key="2">
    <source>
        <dbReference type="EMBL" id="SFN41603.1"/>
    </source>
</evidence>
<dbReference type="AlphaFoldDB" id="A0A1I4YV17"/>
<dbReference type="Proteomes" id="UP000199398">
    <property type="component" value="Unassembled WGS sequence"/>
</dbReference>
<gene>
    <name evidence="1" type="ORF">ATL45_1076</name>
    <name evidence="2" type="ORF">SAMN05421805_104292</name>
</gene>
<dbReference type="EMBL" id="FOUP01000004">
    <property type="protein sequence ID" value="SFN41603.1"/>
    <property type="molecule type" value="Genomic_DNA"/>
</dbReference>
<reference evidence="2 3" key="1">
    <citation type="submission" date="2016-10" db="EMBL/GenBank/DDBJ databases">
        <authorList>
            <person name="de Groot N.N."/>
        </authorList>
    </citation>
    <scope>NUCLEOTIDE SEQUENCE [LARGE SCALE GENOMIC DNA]</scope>
    <source>
        <strain evidence="2 3">CPCC 201259</strain>
    </source>
</reference>
<protein>
    <submittedName>
        <fullName evidence="2">Uncharacterized protein</fullName>
    </submittedName>
</protein>
<evidence type="ECO:0000313" key="3">
    <source>
        <dbReference type="Proteomes" id="UP000199398"/>
    </source>
</evidence>
<dbReference type="Proteomes" id="UP000270697">
    <property type="component" value="Unassembled WGS sequence"/>
</dbReference>
<reference evidence="1 4" key="2">
    <citation type="submission" date="2018-10" db="EMBL/GenBank/DDBJ databases">
        <title>Sequencing the genomes of 1000 actinobacteria strains.</title>
        <authorList>
            <person name="Klenk H.-P."/>
        </authorList>
    </citation>
    <scope>NUCLEOTIDE SEQUENCE [LARGE SCALE GENOMIC DNA]</scope>
    <source>
        <strain evidence="1 4">DSM 45119</strain>
    </source>
</reference>
<evidence type="ECO:0000313" key="4">
    <source>
        <dbReference type="Proteomes" id="UP000270697"/>
    </source>
</evidence>
<dbReference type="RefSeq" id="WP_143121630.1">
    <property type="nucleotide sequence ID" value="NZ_FOUP01000004.1"/>
</dbReference>
<accession>A0A1I4YV17</accession>
<keyword evidence="4" id="KW-1185">Reference proteome</keyword>
<proteinExistence type="predicted"/>
<organism evidence="2 3">
    <name type="scientific">Saccharopolyspora antimicrobica</name>
    <dbReference type="NCBI Taxonomy" id="455193"/>
    <lineage>
        <taxon>Bacteria</taxon>
        <taxon>Bacillati</taxon>
        <taxon>Actinomycetota</taxon>
        <taxon>Actinomycetes</taxon>
        <taxon>Pseudonocardiales</taxon>
        <taxon>Pseudonocardiaceae</taxon>
        <taxon>Saccharopolyspora</taxon>
    </lineage>
</organism>
<dbReference type="EMBL" id="RBXX01000002">
    <property type="protein sequence ID" value="RKT82818.1"/>
    <property type="molecule type" value="Genomic_DNA"/>
</dbReference>